<keyword evidence="2" id="KW-1185">Reference proteome</keyword>
<sequence>MHQGHNIPWNILSSNFRFVFNDTRFTPPKTSLILNSKDQTRAHNELKHFIHKFEHAIRTFSQTERSKYPPTFEPLLTGKLFSDGLRDKYPEYLNSNNQDIEYWIRLARINMGCNVNSPIGLRYTTSHARLAEVIKILLHENQMSTLLMLAQHPSIPLADLHQLSWGHHFGFSRVKESALRVYIFFNAAEATGILENGKYADMRDEYYSLLSEIANSMDYPAQQIPHREFLRECGVLGDVNRRSWVPYGAPWKAEEEYVHVDYAHLQEYLKMLFALMYRYDVLLRECGVDPEWGMEIANCFPLRGNVKTNWNESQQKWVLV</sequence>
<protein>
    <submittedName>
        <fullName evidence="1">Uncharacterized protein</fullName>
    </submittedName>
</protein>
<comment type="caution">
    <text evidence="1">The sequence shown here is derived from an EMBL/GenBank/DDBJ whole genome shotgun (WGS) entry which is preliminary data.</text>
</comment>
<organism evidence="1 2">
    <name type="scientific">Psilocybe cyanescens</name>
    <dbReference type="NCBI Taxonomy" id="93625"/>
    <lineage>
        <taxon>Eukaryota</taxon>
        <taxon>Fungi</taxon>
        <taxon>Dikarya</taxon>
        <taxon>Basidiomycota</taxon>
        <taxon>Agaricomycotina</taxon>
        <taxon>Agaricomycetes</taxon>
        <taxon>Agaricomycetidae</taxon>
        <taxon>Agaricales</taxon>
        <taxon>Agaricineae</taxon>
        <taxon>Strophariaceae</taxon>
        <taxon>Psilocybe</taxon>
    </lineage>
</organism>
<dbReference type="InParanoid" id="A0A409XU47"/>
<proteinExistence type="predicted"/>
<dbReference type="EMBL" id="NHYD01000400">
    <property type="protein sequence ID" value="PPQ94258.1"/>
    <property type="molecule type" value="Genomic_DNA"/>
</dbReference>
<evidence type="ECO:0000313" key="1">
    <source>
        <dbReference type="EMBL" id="PPQ94258.1"/>
    </source>
</evidence>
<gene>
    <name evidence="1" type="ORF">CVT25_004916</name>
</gene>
<dbReference type="AlphaFoldDB" id="A0A409XU47"/>
<name>A0A409XU47_PSICY</name>
<dbReference type="OrthoDB" id="3204049at2759"/>
<evidence type="ECO:0000313" key="2">
    <source>
        <dbReference type="Proteomes" id="UP000283269"/>
    </source>
</evidence>
<accession>A0A409XU47</accession>
<reference evidence="1 2" key="1">
    <citation type="journal article" date="2018" name="Evol. Lett.">
        <title>Horizontal gene cluster transfer increased hallucinogenic mushroom diversity.</title>
        <authorList>
            <person name="Reynolds H.T."/>
            <person name="Vijayakumar V."/>
            <person name="Gluck-Thaler E."/>
            <person name="Korotkin H.B."/>
            <person name="Matheny P.B."/>
            <person name="Slot J.C."/>
        </authorList>
    </citation>
    <scope>NUCLEOTIDE SEQUENCE [LARGE SCALE GENOMIC DNA]</scope>
    <source>
        <strain evidence="1 2">2631</strain>
    </source>
</reference>
<dbReference type="Proteomes" id="UP000283269">
    <property type="component" value="Unassembled WGS sequence"/>
</dbReference>